<evidence type="ECO:0000256" key="4">
    <source>
        <dbReference type="ARBA" id="ARBA00023163"/>
    </source>
</evidence>
<gene>
    <name evidence="9" type="ORF">ABQM86_01135</name>
</gene>
<keyword evidence="2" id="KW-0805">Transcription regulation</keyword>
<dbReference type="CDD" id="cd16917">
    <property type="entry name" value="HATPase_UhpB-NarQ-NarX-like"/>
    <property type="match status" value="1"/>
</dbReference>
<dbReference type="PANTHER" id="PTHR43214">
    <property type="entry name" value="TWO-COMPONENT RESPONSE REGULATOR"/>
    <property type="match status" value="1"/>
</dbReference>
<dbReference type="SMART" id="SM00421">
    <property type="entry name" value="HTH_LUXR"/>
    <property type="match status" value="1"/>
</dbReference>
<dbReference type="InterPro" id="IPR036890">
    <property type="entry name" value="HATPase_C_sf"/>
</dbReference>
<evidence type="ECO:0000256" key="2">
    <source>
        <dbReference type="ARBA" id="ARBA00023015"/>
    </source>
</evidence>
<dbReference type="PROSITE" id="PS50110">
    <property type="entry name" value="RESPONSE_REGULATORY"/>
    <property type="match status" value="1"/>
</dbReference>
<feature type="transmembrane region" description="Helical" evidence="6">
    <location>
        <begin position="131"/>
        <end position="150"/>
    </location>
</feature>
<dbReference type="CDD" id="cd06170">
    <property type="entry name" value="LuxR_C_like"/>
    <property type="match status" value="1"/>
</dbReference>
<dbReference type="SMART" id="SM00448">
    <property type="entry name" value="REC"/>
    <property type="match status" value="1"/>
</dbReference>
<dbReference type="SUPFAM" id="SSF52172">
    <property type="entry name" value="CheY-like"/>
    <property type="match status" value="1"/>
</dbReference>
<dbReference type="GO" id="GO:0006355">
    <property type="term" value="P:regulation of DNA-templated transcription"/>
    <property type="evidence" value="ECO:0007669"/>
    <property type="project" value="InterPro"/>
</dbReference>
<keyword evidence="1 5" id="KW-0597">Phosphoprotein</keyword>
<dbReference type="PROSITE" id="PS00622">
    <property type="entry name" value="HTH_LUXR_1"/>
    <property type="match status" value="1"/>
</dbReference>
<dbReference type="SUPFAM" id="SSF55874">
    <property type="entry name" value="ATPase domain of HSP90 chaperone/DNA topoisomerase II/histidine kinase"/>
    <property type="match status" value="1"/>
</dbReference>
<evidence type="ECO:0000259" key="8">
    <source>
        <dbReference type="PROSITE" id="PS50110"/>
    </source>
</evidence>
<dbReference type="CDD" id="cd17535">
    <property type="entry name" value="REC_NarL-like"/>
    <property type="match status" value="1"/>
</dbReference>
<dbReference type="SMART" id="SM00387">
    <property type="entry name" value="HATPase_c"/>
    <property type="match status" value="1"/>
</dbReference>
<reference evidence="9" key="1">
    <citation type="submission" date="2024-07" db="EMBL/GenBank/DDBJ databases">
        <authorList>
            <person name="Li J."/>
            <person name="Wei H."/>
            <person name="Ma J."/>
        </authorList>
    </citation>
    <scope>NUCLEOTIDE SEQUENCE</scope>
    <source>
        <strain evidence="9">AMU7</strain>
    </source>
</reference>
<keyword evidence="6" id="KW-0812">Transmembrane</keyword>
<proteinExistence type="predicted"/>
<dbReference type="PROSITE" id="PS50043">
    <property type="entry name" value="HTH_LUXR_2"/>
    <property type="match status" value="1"/>
</dbReference>
<dbReference type="Gene3D" id="3.40.50.2300">
    <property type="match status" value="1"/>
</dbReference>
<evidence type="ECO:0000256" key="3">
    <source>
        <dbReference type="ARBA" id="ARBA00023125"/>
    </source>
</evidence>
<dbReference type="PRINTS" id="PR00038">
    <property type="entry name" value="HTHLUXR"/>
</dbReference>
<dbReference type="Pfam" id="PF00196">
    <property type="entry name" value="GerE"/>
    <property type="match status" value="1"/>
</dbReference>
<sequence>MTQARSSVFRRTIAPALLNGLIGLIVVAGLWITVAPPEPPGRPVQLVLGALLVLGLCLRSRFPWLAAVWTGVVTAVGWAFGMTEDPFLVTGFCLYVAAERFGTRLFPTWLVALEVLLFAWLLLVSAEGAEASIRGVILGAVIIGAAWVLGIRTQRMRYETERNARAQERLRLARDIHDVLSHTLGGIGVRAGVVAHVKSSTTDDLRSALQGIESDARDALGELHVLMLQERDETADEAPPGRLVELVQELSRPAIRAGISVHIDADQGAGDLPAAQRTTAYRIIQEALTNVIRHSGAETCRITIRTEGDHLRIIILDDGPGAALASKNGHGLTGMRERAQLLGGTFDAGRDASGYCVAVSLPGTAGGGGNPMNEISVLIADDDAHIRTSLHLLIGDEPDMTVSAVVADGAEAVDAIIQHQPDVALMDVRMPRMTGLEAAGMLASRKSRTRLVMLTTFDMDDYVYQALRHGASGFLLKNAPLPDILKAIRTAHEGNALLAPEITRRLIDRFTLQPAAHDRISELTVRERETLTLIGQGASNNEIAAALFLTRTTVRTYVSRILTKLGARDRAQLVVIAYEGGLVGPSTV</sequence>
<dbReference type="Pfam" id="PF00072">
    <property type="entry name" value="Response_reg"/>
    <property type="match status" value="1"/>
</dbReference>
<dbReference type="PANTHER" id="PTHR43214:SF24">
    <property type="entry name" value="TRANSCRIPTIONAL REGULATORY PROTEIN NARL-RELATED"/>
    <property type="match status" value="1"/>
</dbReference>
<dbReference type="InterPro" id="IPR039420">
    <property type="entry name" value="WalR-like"/>
</dbReference>
<dbReference type="SUPFAM" id="SSF46894">
    <property type="entry name" value="C-terminal effector domain of the bipartite response regulators"/>
    <property type="match status" value="1"/>
</dbReference>
<keyword evidence="6" id="KW-1133">Transmembrane helix</keyword>
<keyword evidence="4" id="KW-0804">Transcription</keyword>
<protein>
    <submittedName>
        <fullName evidence="9">Response regulator</fullName>
    </submittedName>
</protein>
<evidence type="ECO:0000256" key="1">
    <source>
        <dbReference type="ARBA" id="ARBA00022553"/>
    </source>
</evidence>
<feature type="domain" description="Response regulatory" evidence="8">
    <location>
        <begin position="376"/>
        <end position="492"/>
    </location>
</feature>
<dbReference type="AlphaFoldDB" id="A0AB39YRQ1"/>
<dbReference type="Gene3D" id="3.30.565.10">
    <property type="entry name" value="Histidine kinase-like ATPase, C-terminal domain"/>
    <property type="match status" value="1"/>
</dbReference>
<dbReference type="Gene3D" id="1.20.5.1930">
    <property type="match status" value="1"/>
</dbReference>
<dbReference type="InterPro" id="IPR003594">
    <property type="entry name" value="HATPase_dom"/>
</dbReference>
<dbReference type="InterPro" id="IPR058245">
    <property type="entry name" value="NreC/VraR/RcsB-like_REC"/>
</dbReference>
<dbReference type="GO" id="GO:0000155">
    <property type="term" value="F:phosphorelay sensor kinase activity"/>
    <property type="evidence" value="ECO:0007669"/>
    <property type="project" value="InterPro"/>
</dbReference>
<organism evidence="9">
    <name type="scientific">Paenarthrobacter sp. AMU7</name>
    <dbReference type="NCBI Taxonomy" id="3162492"/>
    <lineage>
        <taxon>Bacteria</taxon>
        <taxon>Bacillati</taxon>
        <taxon>Actinomycetota</taxon>
        <taxon>Actinomycetes</taxon>
        <taxon>Micrococcales</taxon>
        <taxon>Micrococcaceae</taxon>
        <taxon>Paenarthrobacter</taxon>
    </lineage>
</organism>
<dbReference type="GO" id="GO:0016020">
    <property type="term" value="C:membrane"/>
    <property type="evidence" value="ECO:0007669"/>
    <property type="project" value="InterPro"/>
</dbReference>
<dbReference type="InterPro" id="IPR011712">
    <property type="entry name" value="Sig_transdc_His_kin_sub3_dim/P"/>
</dbReference>
<dbReference type="Pfam" id="PF02518">
    <property type="entry name" value="HATPase_c"/>
    <property type="match status" value="1"/>
</dbReference>
<dbReference type="InterPro" id="IPR000792">
    <property type="entry name" value="Tscrpt_reg_LuxR_C"/>
</dbReference>
<keyword evidence="6" id="KW-0472">Membrane</keyword>
<feature type="transmembrane region" description="Helical" evidence="6">
    <location>
        <begin position="40"/>
        <end position="57"/>
    </location>
</feature>
<feature type="transmembrane region" description="Helical" evidence="6">
    <location>
        <begin position="64"/>
        <end position="81"/>
    </location>
</feature>
<dbReference type="EMBL" id="CP165735">
    <property type="protein sequence ID" value="XDV71828.1"/>
    <property type="molecule type" value="Genomic_DNA"/>
</dbReference>
<evidence type="ECO:0000256" key="5">
    <source>
        <dbReference type="PROSITE-ProRule" id="PRU00169"/>
    </source>
</evidence>
<feature type="transmembrane region" description="Helical" evidence="6">
    <location>
        <begin position="101"/>
        <end position="124"/>
    </location>
</feature>
<feature type="modified residue" description="4-aspartylphosphate" evidence="5">
    <location>
        <position position="427"/>
    </location>
</feature>
<feature type="domain" description="HTH luxR-type" evidence="7">
    <location>
        <begin position="516"/>
        <end position="581"/>
    </location>
</feature>
<keyword evidence="3" id="KW-0238">DNA-binding</keyword>
<accession>A0AB39YRQ1</accession>
<feature type="transmembrane region" description="Helical" evidence="6">
    <location>
        <begin position="12"/>
        <end position="34"/>
    </location>
</feature>
<dbReference type="InterPro" id="IPR011006">
    <property type="entry name" value="CheY-like_superfamily"/>
</dbReference>
<evidence type="ECO:0000259" key="7">
    <source>
        <dbReference type="PROSITE" id="PS50043"/>
    </source>
</evidence>
<dbReference type="GO" id="GO:0046983">
    <property type="term" value="F:protein dimerization activity"/>
    <property type="evidence" value="ECO:0007669"/>
    <property type="project" value="InterPro"/>
</dbReference>
<name>A0AB39YRQ1_9MICC</name>
<dbReference type="Pfam" id="PF07730">
    <property type="entry name" value="HisKA_3"/>
    <property type="match status" value="1"/>
</dbReference>
<dbReference type="InterPro" id="IPR001789">
    <property type="entry name" value="Sig_transdc_resp-reg_receiver"/>
</dbReference>
<dbReference type="GO" id="GO:0003677">
    <property type="term" value="F:DNA binding"/>
    <property type="evidence" value="ECO:0007669"/>
    <property type="project" value="UniProtKB-KW"/>
</dbReference>
<evidence type="ECO:0000256" key="6">
    <source>
        <dbReference type="SAM" id="Phobius"/>
    </source>
</evidence>
<dbReference type="InterPro" id="IPR016032">
    <property type="entry name" value="Sig_transdc_resp-reg_C-effctor"/>
</dbReference>
<dbReference type="RefSeq" id="WP_369745739.1">
    <property type="nucleotide sequence ID" value="NZ_CP165735.1"/>
</dbReference>
<evidence type="ECO:0000313" key="9">
    <source>
        <dbReference type="EMBL" id="XDV71828.1"/>
    </source>
</evidence>